<proteinExistence type="predicted"/>
<keyword evidence="4" id="KW-0804">Transcription</keyword>
<organism evidence="6 7">
    <name type="scientific">Devosia albogilva</name>
    <dbReference type="NCBI Taxonomy" id="429726"/>
    <lineage>
        <taxon>Bacteria</taxon>
        <taxon>Pseudomonadati</taxon>
        <taxon>Pseudomonadota</taxon>
        <taxon>Alphaproteobacteria</taxon>
        <taxon>Hyphomicrobiales</taxon>
        <taxon>Devosiaceae</taxon>
        <taxon>Devosia</taxon>
    </lineage>
</organism>
<evidence type="ECO:0000259" key="5">
    <source>
        <dbReference type="PROSITE" id="PS50932"/>
    </source>
</evidence>
<evidence type="ECO:0000256" key="3">
    <source>
        <dbReference type="ARBA" id="ARBA00023125"/>
    </source>
</evidence>
<dbReference type="CDD" id="cd01392">
    <property type="entry name" value="HTH_LacI"/>
    <property type="match status" value="1"/>
</dbReference>
<dbReference type="Pfam" id="PF00356">
    <property type="entry name" value="LacI"/>
    <property type="match status" value="1"/>
</dbReference>
<evidence type="ECO:0000256" key="2">
    <source>
        <dbReference type="ARBA" id="ARBA00023015"/>
    </source>
</evidence>
<comment type="caution">
    <text evidence="6">The sequence shown here is derived from an EMBL/GenBank/DDBJ whole genome shotgun (WGS) entry which is preliminary data.</text>
</comment>
<dbReference type="PROSITE" id="PS50932">
    <property type="entry name" value="HTH_LACI_2"/>
    <property type="match status" value="1"/>
</dbReference>
<dbReference type="SUPFAM" id="SSF53822">
    <property type="entry name" value="Periplasmic binding protein-like I"/>
    <property type="match status" value="1"/>
</dbReference>
<dbReference type="PANTHER" id="PTHR30146">
    <property type="entry name" value="LACI-RELATED TRANSCRIPTIONAL REPRESSOR"/>
    <property type="match status" value="1"/>
</dbReference>
<dbReference type="CDD" id="cd06278">
    <property type="entry name" value="PBP1_LacI-like"/>
    <property type="match status" value="1"/>
</dbReference>
<dbReference type="EMBL" id="JBHUNP010000001">
    <property type="protein sequence ID" value="MFD2649723.1"/>
    <property type="molecule type" value="Genomic_DNA"/>
</dbReference>
<keyword evidence="2" id="KW-0805">Transcription regulation</keyword>
<dbReference type="SMART" id="SM00354">
    <property type="entry name" value="HTH_LACI"/>
    <property type="match status" value="1"/>
</dbReference>
<dbReference type="Gene3D" id="3.40.50.2300">
    <property type="match status" value="2"/>
</dbReference>
<dbReference type="InterPro" id="IPR046335">
    <property type="entry name" value="LacI/GalR-like_sensor"/>
</dbReference>
<protein>
    <submittedName>
        <fullName evidence="6">Substrate-binding domain-containing protein</fullName>
    </submittedName>
</protein>
<dbReference type="RefSeq" id="WP_386835345.1">
    <property type="nucleotide sequence ID" value="NZ_JBHUNP010000001.1"/>
</dbReference>
<dbReference type="Pfam" id="PF13377">
    <property type="entry name" value="Peripla_BP_3"/>
    <property type="match status" value="1"/>
</dbReference>
<dbReference type="PANTHER" id="PTHR30146:SF95">
    <property type="entry name" value="RIBOSE OPERON REPRESSOR"/>
    <property type="match status" value="1"/>
</dbReference>
<accession>A0ABW5QPU7</accession>
<dbReference type="Proteomes" id="UP001597521">
    <property type="component" value="Unassembled WGS sequence"/>
</dbReference>
<name>A0ABW5QPU7_9HYPH</name>
<reference evidence="7" key="1">
    <citation type="journal article" date="2019" name="Int. J. Syst. Evol. Microbiol.">
        <title>The Global Catalogue of Microorganisms (GCM) 10K type strain sequencing project: providing services to taxonomists for standard genome sequencing and annotation.</title>
        <authorList>
            <consortium name="The Broad Institute Genomics Platform"/>
            <consortium name="The Broad Institute Genome Sequencing Center for Infectious Disease"/>
            <person name="Wu L."/>
            <person name="Ma J."/>
        </authorList>
    </citation>
    <scope>NUCLEOTIDE SEQUENCE [LARGE SCALE GENOMIC DNA]</scope>
    <source>
        <strain evidence="7">CCM 7427</strain>
    </source>
</reference>
<dbReference type="InterPro" id="IPR000843">
    <property type="entry name" value="HTH_LacI"/>
</dbReference>
<dbReference type="InterPro" id="IPR010982">
    <property type="entry name" value="Lambda_DNA-bd_dom_sf"/>
</dbReference>
<keyword evidence="7" id="KW-1185">Reference proteome</keyword>
<feature type="domain" description="HTH lacI-type" evidence="5">
    <location>
        <begin position="10"/>
        <end position="64"/>
    </location>
</feature>
<evidence type="ECO:0000313" key="6">
    <source>
        <dbReference type="EMBL" id="MFD2649723.1"/>
    </source>
</evidence>
<evidence type="ECO:0000313" key="7">
    <source>
        <dbReference type="Proteomes" id="UP001597521"/>
    </source>
</evidence>
<sequence>MRDTRSRTFVTAQMVAERAGVSRSAVSRTFTDGASVSDATRRKVLEAAAALGYHVNHLARVLRERSNIVCLVVADMTTPIRARMVDVLTSKLQAAGKITMVINTETDTGSVSSALKQTLNYRADATVVLSGTPPASLIETCLANGQQVILINRDDGLVGSSNLGVDNAMAGREALFLLRRAGCQRLGLIASTARTASLMERKRVFVEAAAAEGMSVTITEAGPTTYQSGQEAARRLFGRSQAPDGVFCVTDLLALGFMDTARLEFGLRIPEDLCVVGFDDIEQAGWQSYQLTTFAQPLDIMADAVVELLLNPGLGDGSRRIIEPIPVWRRSVRPAAG</sequence>
<evidence type="ECO:0000256" key="4">
    <source>
        <dbReference type="ARBA" id="ARBA00023163"/>
    </source>
</evidence>
<gene>
    <name evidence="6" type="ORF">ACFSX5_18200</name>
</gene>
<dbReference type="Gene3D" id="1.10.260.40">
    <property type="entry name" value="lambda repressor-like DNA-binding domains"/>
    <property type="match status" value="1"/>
</dbReference>
<dbReference type="SUPFAM" id="SSF47413">
    <property type="entry name" value="lambda repressor-like DNA-binding domains"/>
    <property type="match status" value="1"/>
</dbReference>
<dbReference type="InterPro" id="IPR028082">
    <property type="entry name" value="Peripla_BP_I"/>
</dbReference>
<keyword evidence="1" id="KW-0678">Repressor</keyword>
<keyword evidence="3" id="KW-0238">DNA-binding</keyword>
<evidence type="ECO:0000256" key="1">
    <source>
        <dbReference type="ARBA" id="ARBA00022491"/>
    </source>
</evidence>